<sequence length="82" mass="8969">TGNICTANTNGCSDQHNKNEEKVGFKKQKLHTYIHTYCLGGCSTGDYVCCQPCQHHHNQGRTDHLETRALPEGPGSVGGPMR</sequence>
<feature type="region of interest" description="Disordered" evidence="1">
    <location>
        <begin position="58"/>
        <end position="82"/>
    </location>
</feature>
<reference evidence="2" key="1">
    <citation type="submission" date="2023-05" db="EMBL/GenBank/DDBJ databases">
        <authorList>
            <person name="Stuckert A."/>
        </authorList>
    </citation>
    <scope>NUCLEOTIDE SEQUENCE</scope>
</reference>
<dbReference type="EMBL" id="CATNWA010014623">
    <property type="protein sequence ID" value="CAI9574049.1"/>
    <property type="molecule type" value="Genomic_DNA"/>
</dbReference>
<proteinExistence type="predicted"/>
<evidence type="ECO:0000313" key="3">
    <source>
        <dbReference type="Proteomes" id="UP001162483"/>
    </source>
</evidence>
<feature type="non-terminal residue" evidence="2">
    <location>
        <position position="1"/>
    </location>
</feature>
<gene>
    <name evidence="2" type="ORF">SPARVUS_LOCUS7865606</name>
</gene>
<feature type="compositionally biased region" description="Basic and acidic residues" evidence="1">
    <location>
        <begin position="60"/>
        <end position="69"/>
    </location>
</feature>
<dbReference type="Proteomes" id="UP001162483">
    <property type="component" value="Unassembled WGS sequence"/>
</dbReference>
<accession>A0ABN9DN46</accession>
<organism evidence="2 3">
    <name type="scientific">Staurois parvus</name>
    <dbReference type="NCBI Taxonomy" id="386267"/>
    <lineage>
        <taxon>Eukaryota</taxon>
        <taxon>Metazoa</taxon>
        <taxon>Chordata</taxon>
        <taxon>Craniata</taxon>
        <taxon>Vertebrata</taxon>
        <taxon>Euteleostomi</taxon>
        <taxon>Amphibia</taxon>
        <taxon>Batrachia</taxon>
        <taxon>Anura</taxon>
        <taxon>Neobatrachia</taxon>
        <taxon>Ranoidea</taxon>
        <taxon>Ranidae</taxon>
        <taxon>Staurois</taxon>
    </lineage>
</organism>
<protein>
    <submittedName>
        <fullName evidence="2">Uncharacterized protein</fullName>
    </submittedName>
</protein>
<keyword evidence="3" id="KW-1185">Reference proteome</keyword>
<evidence type="ECO:0000256" key="1">
    <source>
        <dbReference type="SAM" id="MobiDB-lite"/>
    </source>
</evidence>
<evidence type="ECO:0000313" key="2">
    <source>
        <dbReference type="EMBL" id="CAI9574049.1"/>
    </source>
</evidence>
<comment type="caution">
    <text evidence="2">The sequence shown here is derived from an EMBL/GenBank/DDBJ whole genome shotgun (WGS) entry which is preliminary data.</text>
</comment>
<name>A0ABN9DN46_9NEOB</name>